<reference evidence="7 8" key="1">
    <citation type="journal article" date="2013" name="Curr. Biol.">
        <title>The Genome of the Foraminiferan Reticulomyxa filosa.</title>
        <authorList>
            <person name="Glockner G."/>
            <person name="Hulsmann N."/>
            <person name="Schleicher M."/>
            <person name="Noegel A.A."/>
            <person name="Eichinger L."/>
            <person name="Gallinger C."/>
            <person name="Pawlowski J."/>
            <person name="Sierra R."/>
            <person name="Euteneuer U."/>
            <person name="Pillet L."/>
            <person name="Moustafa A."/>
            <person name="Platzer M."/>
            <person name="Groth M."/>
            <person name="Szafranski K."/>
            <person name="Schliwa M."/>
        </authorList>
    </citation>
    <scope>NUCLEOTIDE SEQUENCE [LARGE SCALE GENOMIC DNA]</scope>
</reference>
<dbReference type="Gene3D" id="3.40.30.10">
    <property type="entry name" value="Glutaredoxin"/>
    <property type="match status" value="1"/>
</dbReference>
<dbReference type="OrthoDB" id="418495at2759"/>
<dbReference type="PRINTS" id="PR00160">
    <property type="entry name" value="GLUTAREDOXIN"/>
</dbReference>
<dbReference type="PANTHER" id="PTHR46679:SF1">
    <property type="entry name" value="GLUTAREDOXIN-2, MITOCHONDRIAL"/>
    <property type="match status" value="1"/>
</dbReference>
<sequence>MVSAVKKIDISEFAQEEILIELVRAQENSGYFYSQCASGEPQYLRVMEVDKEYNSNEMTELQNYFQTLTGKRTFPRVFIGGKCVGGADDTEKLDKNNELAPLIEQLIEKKGETNIKT</sequence>
<evidence type="ECO:0000256" key="5">
    <source>
        <dbReference type="ARBA" id="ARBA00023284"/>
    </source>
</evidence>
<dbReference type="InterPro" id="IPR036249">
    <property type="entry name" value="Thioredoxin-like_sf"/>
</dbReference>
<protein>
    <recommendedName>
        <fullName evidence="6">Glutaredoxin domain-containing protein</fullName>
    </recommendedName>
</protein>
<evidence type="ECO:0000313" key="8">
    <source>
        <dbReference type="Proteomes" id="UP000023152"/>
    </source>
</evidence>
<name>X6MUM5_RETFI</name>
<keyword evidence="5" id="KW-0676">Redox-active center</keyword>
<dbReference type="PANTHER" id="PTHR46679">
    <property type="match status" value="1"/>
</dbReference>
<accession>X6MUM5</accession>
<feature type="domain" description="Glutaredoxin" evidence="6">
    <location>
        <begin position="52"/>
        <end position="84"/>
    </location>
</feature>
<evidence type="ECO:0000256" key="3">
    <source>
        <dbReference type="ARBA" id="ARBA00022982"/>
    </source>
</evidence>
<comment type="caution">
    <text evidence="7">The sequence shown here is derived from an EMBL/GenBank/DDBJ whole genome shotgun (WGS) entry which is preliminary data.</text>
</comment>
<dbReference type="Pfam" id="PF00462">
    <property type="entry name" value="Glutaredoxin"/>
    <property type="match status" value="1"/>
</dbReference>
<organism evidence="7 8">
    <name type="scientific">Reticulomyxa filosa</name>
    <dbReference type="NCBI Taxonomy" id="46433"/>
    <lineage>
        <taxon>Eukaryota</taxon>
        <taxon>Sar</taxon>
        <taxon>Rhizaria</taxon>
        <taxon>Retaria</taxon>
        <taxon>Foraminifera</taxon>
        <taxon>Monothalamids</taxon>
        <taxon>Reticulomyxidae</taxon>
        <taxon>Reticulomyxa</taxon>
    </lineage>
</organism>
<dbReference type="InterPro" id="IPR014025">
    <property type="entry name" value="Glutaredoxin_subgr"/>
</dbReference>
<dbReference type="SUPFAM" id="SSF52833">
    <property type="entry name" value="Thioredoxin-like"/>
    <property type="match status" value="1"/>
</dbReference>
<keyword evidence="2" id="KW-0813">Transport</keyword>
<evidence type="ECO:0000256" key="1">
    <source>
        <dbReference type="ARBA" id="ARBA00007787"/>
    </source>
</evidence>
<keyword evidence="8" id="KW-1185">Reference proteome</keyword>
<dbReference type="AlphaFoldDB" id="X6MUM5"/>
<proteinExistence type="inferred from homology"/>
<dbReference type="Proteomes" id="UP000023152">
    <property type="component" value="Unassembled WGS sequence"/>
</dbReference>
<gene>
    <name evidence="7" type="ORF">RFI_19803</name>
</gene>
<evidence type="ECO:0000256" key="4">
    <source>
        <dbReference type="ARBA" id="ARBA00023157"/>
    </source>
</evidence>
<keyword evidence="4" id="KW-1015">Disulfide bond</keyword>
<comment type="similarity">
    <text evidence="1">Belongs to the glutaredoxin family.</text>
</comment>
<dbReference type="InterPro" id="IPR002109">
    <property type="entry name" value="Glutaredoxin"/>
</dbReference>
<evidence type="ECO:0000256" key="2">
    <source>
        <dbReference type="ARBA" id="ARBA00022448"/>
    </source>
</evidence>
<dbReference type="GO" id="GO:0005739">
    <property type="term" value="C:mitochondrion"/>
    <property type="evidence" value="ECO:0007669"/>
    <property type="project" value="TreeGrafter"/>
</dbReference>
<evidence type="ECO:0000313" key="7">
    <source>
        <dbReference type="EMBL" id="ETO17519.1"/>
    </source>
</evidence>
<dbReference type="GO" id="GO:0015035">
    <property type="term" value="F:protein-disulfide reductase activity"/>
    <property type="evidence" value="ECO:0007669"/>
    <property type="project" value="TreeGrafter"/>
</dbReference>
<dbReference type="PROSITE" id="PS51354">
    <property type="entry name" value="GLUTAREDOXIN_2"/>
    <property type="match status" value="1"/>
</dbReference>
<keyword evidence="3" id="KW-0249">Electron transport</keyword>
<evidence type="ECO:0000259" key="6">
    <source>
        <dbReference type="Pfam" id="PF00462"/>
    </source>
</evidence>
<dbReference type="EMBL" id="ASPP01016458">
    <property type="protein sequence ID" value="ETO17519.1"/>
    <property type="molecule type" value="Genomic_DNA"/>
</dbReference>